<dbReference type="AlphaFoldDB" id="A0A1T4X553"/>
<dbReference type="EMBL" id="FUYA01000023">
    <property type="protein sequence ID" value="SKA84577.1"/>
    <property type="molecule type" value="Genomic_DNA"/>
</dbReference>
<sequence length="341" mass="39769">MQKKNKNHFVAASYLSRFAEIDGKLCVYRKGDCFYSKPSQVGFVKRLYTVDWMKDEDKNVIEDWIMDIESNAQLGFQILDGLKLPRRKVRENFARYIGLYLFRSPDRMAMMIEMTETVLDQFKKTVLSQEDMYRKAGKVLGLDPYADREEIDKINDQIKPVVNGKYILNFFESMGKRFCSFLYNMKWMLLVNETQTPFVTADNPLFRIRRADVGLPNFPNPLLFMIFPLSPSLLLVLVSGEGDEGVYRASSDIVKKINKEMFIRNYGNVYSNKFNEKMQKLSLKYREVQEKCTLTTSKNAVHGEENVVVGECDHFNGSYKFFSEKNRIVNCALDIFSLPHY</sequence>
<gene>
    <name evidence="1" type="ORF">SAMN02745702_02972</name>
</gene>
<evidence type="ECO:0000313" key="2">
    <source>
        <dbReference type="Proteomes" id="UP000189733"/>
    </source>
</evidence>
<organism evidence="1 2">
    <name type="scientific">Desulfobaculum bizertense DSM 18034</name>
    <dbReference type="NCBI Taxonomy" id="1121442"/>
    <lineage>
        <taxon>Bacteria</taxon>
        <taxon>Pseudomonadati</taxon>
        <taxon>Thermodesulfobacteriota</taxon>
        <taxon>Desulfovibrionia</taxon>
        <taxon>Desulfovibrionales</taxon>
        <taxon>Desulfovibrionaceae</taxon>
        <taxon>Desulfobaculum</taxon>
    </lineage>
</organism>
<name>A0A1T4X553_9BACT</name>
<dbReference type="Pfam" id="PF14022">
    <property type="entry name" value="DUF4238"/>
    <property type="match status" value="1"/>
</dbReference>
<proteinExistence type="predicted"/>
<dbReference type="RefSeq" id="WP_078686240.1">
    <property type="nucleotide sequence ID" value="NZ_FUYA01000023.1"/>
</dbReference>
<protein>
    <recommendedName>
        <fullName evidence="3">DUF4238 domain-containing protein</fullName>
    </recommendedName>
</protein>
<reference evidence="1 2" key="1">
    <citation type="submission" date="2017-02" db="EMBL/GenBank/DDBJ databases">
        <authorList>
            <person name="Peterson S.W."/>
        </authorList>
    </citation>
    <scope>NUCLEOTIDE SEQUENCE [LARGE SCALE GENOMIC DNA]</scope>
    <source>
        <strain evidence="1 2">DSM 18034</strain>
    </source>
</reference>
<keyword evidence="2" id="KW-1185">Reference proteome</keyword>
<evidence type="ECO:0000313" key="1">
    <source>
        <dbReference type="EMBL" id="SKA84577.1"/>
    </source>
</evidence>
<dbReference type="STRING" id="1121442.SAMN02745702_02972"/>
<dbReference type="InterPro" id="IPR025332">
    <property type="entry name" value="DUF4238"/>
</dbReference>
<evidence type="ECO:0008006" key="3">
    <source>
        <dbReference type="Google" id="ProtNLM"/>
    </source>
</evidence>
<accession>A0A1T4X553</accession>
<dbReference type="OrthoDB" id="7864018at2"/>
<dbReference type="Proteomes" id="UP000189733">
    <property type="component" value="Unassembled WGS sequence"/>
</dbReference>